<evidence type="ECO:0000313" key="2">
    <source>
        <dbReference type="Proteomes" id="UP000268093"/>
    </source>
</evidence>
<comment type="caution">
    <text evidence="1">The sequence shown here is derived from an EMBL/GenBank/DDBJ whole genome shotgun (WGS) entry which is preliminary data.</text>
</comment>
<dbReference type="Proteomes" id="UP000268093">
    <property type="component" value="Unassembled WGS sequence"/>
</dbReference>
<organism evidence="1 2">
    <name type="scientific">Jimgerdemannia flammicorona</name>
    <dbReference type="NCBI Taxonomy" id="994334"/>
    <lineage>
        <taxon>Eukaryota</taxon>
        <taxon>Fungi</taxon>
        <taxon>Fungi incertae sedis</taxon>
        <taxon>Mucoromycota</taxon>
        <taxon>Mucoromycotina</taxon>
        <taxon>Endogonomycetes</taxon>
        <taxon>Endogonales</taxon>
        <taxon>Endogonaceae</taxon>
        <taxon>Jimgerdemannia</taxon>
    </lineage>
</organism>
<sequence length="72" mass="7793">MTYGEEDSSDYLLSRTRAVALGMRSGAHRDCRAVAEARRGCECRDGRERNAITLRVPFGTTGDCADPPAESG</sequence>
<dbReference type="AlphaFoldDB" id="A0A433AB47"/>
<gene>
    <name evidence="1" type="ORF">BC936DRAFT_140740</name>
</gene>
<reference evidence="1 2" key="1">
    <citation type="journal article" date="2018" name="New Phytol.">
        <title>Phylogenomics of Endogonaceae and evolution of mycorrhizas within Mucoromycota.</title>
        <authorList>
            <person name="Chang Y."/>
            <person name="Desiro A."/>
            <person name="Na H."/>
            <person name="Sandor L."/>
            <person name="Lipzen A."/>
            <person name="Clum A."/>
            <person name="Barry K."/>
            <person name="Grigoriev I.V."/>
            <person name="Martin F.M."/>
            <person name="Stajich J.E."/>
            <person name="Smith M.E."/>
            <person name="Bonito G."/>
            <person name="Spatafora J.W."/>
        </authorList>
    </citation>
    <scope>NUCLEOTIDE SEQUENCE [LARGE SCALE GENOMIC DNA]</scope>
    <source>
        <strain evidence="1 2">GMNB39</strain>
    </source>
</reference>
<keyword evidence="2" id="KW-1185">Reference proteome</keyword>
<evidence type="ECO:0000313" key="1">
    <source>
        <dbReference type="EMBL" id="RUO99871.1"/>
    </source>
</evidence>
<protein>
    <submittedName>
        <fullName evidence="1">Uncharacterized protein</fullName>
    </submittedName>
</protein>
<dbReference type="EMBL" id="RBNI01017777">
    <property type="protein sequence ID" value="RUO99871.1"/>
    <property type="molecule type" value="Genomic_DNA"/>
</dbReference>
<accession>A0A433AB47</accession>
<name>A0A433AB47_9FUNG</name>
<proteinExistence type="predicted"/>